<sequence>MGSVTGVPVVVRLRRPEEMVTVDPAGLLDDDGEDTRTVPAVDEILGEVLSRRRVGRRDRLVLEMPAAAAGPDVAATTARLETALRRWSQRRLEGVEREAHVLYRQGLASLRPGIPLFVIGLLLSTDFLAPDVPEFFQNLLGNGVFLVIAWVGLWYPLDLLFFARLPLRRERRALDSLRTMPVEIRVLPRSG</sequence>
<evidence type="ECO:0000313" key="2">
    <source>
        <dbReference type="EMBL" id="MFC4836724.1"/>
    </source>
</evidence>
<keyword evidence="3" id="KW-1185">Reference proteome</keyword>
<reference evidence="3" key="1">
    <citation type="journal article" date="2019" name="Int. J. Syst. Evol. Microbiol.">
        <title>The Global Catalogue of Microorganisms (GCM) 10K type strain sequencing project: providing services to taxonomists for standard genome sequencing and annotation.</title>
        <authorList>
            <consortium name="The Broad Institute Genomics Platform"/>
            <consortium name="The Broad Institute Genome Sequencing Center for Infectious Disease"/>
            <person name="Wu L."/>
            <person name="Ma J."/>
        </authorList>
    </citation>
    <scope>NUCLEOTIDE SEQUENCE [LARGE SCALE GENOMIC DNA]</scope>
    <source>
        <strain evidence="3">CCUG 50347</strain>
    </source>
</reference>
<dbReference type="Proteomes" id="UP001595909">
    <property type="component" value="Unassembled WGS sequence"/>
</dbReference>
<keyword evidence="1" id="KW-0472">Membrane</keyword>
<feature type="transmembrane region" description="Helical" evidence="1">
    <location>
        <begin position="143"/>
        <end position="163"/>
    </location>
</feature>
<proteinExistence type="predicted"/>
<accession>A0ABV9RT67</accession>
<dbReference type="RefSeq" id="WP_274191781.1">
    <property type="nucleotide sequence ID" value="NZ_BAABHN010000069.1"/>
</dbReference>
<gene>
    <name evidence="2" type="ORF">ACFPEL_30275</name>
</gene>
<protein>
    <submittedName>
        <fullName evidence="2">Uncharacterized protein</fullName>
    </submittedName>
</protein>
<name>A0ABV9RT67_9PSEU</name>
<organism evidence="2 3">
    <name type="scientific">Actinomycetospora chibensis</name>
    <dbReference type="NCBI Taxonomy" id="663606"/>
    <lineage>
        <taxon>Bacteria</taxon>
        <taxon>Bacillati</taxon>
        <taxon>Actinomycetota</taxon>
        <taxon>Actinomycetes</taxon>
        <taxon>Pseudonocardiales</taxon>
        <taxon>Pseudonocardiaceae</taxon>
        <taxon>Actinomycetospora</taxon>
    </lineage>
</organism>
<dbReference type="EMBL" id="JBHSIM010000069">
    <property type="protein sequence ID" value="MFC4836724.1"/>
    <property type="molecule type" value="Genomic_DNA"/>
</dbReference>
<evidence type="ECO:0000256" key="1">
    <source>
        <dbReference type="SAM" id="Phobius"/>
    </source>
</evidence>
<keyword evidence="1" id="KW-1133">Transmembrane helix</keyword>
<keyword evidence="1" id="KW-0812">Transmembrane</keyword>
<comment type="caution">
    <text evidence="2">The sequence shown here is derived from an EMBL/GenBank/DDBJ whole genome shotgun (WGS) entry which is preliminary data.</text>
</comment>
<evidence type="ECO:0000313" key="3">
    <source>
        <dbReference type="Proteomes" id="UP001595909"/>
    </source>
</evidence>
<feature type="transmembrane region" description="Helical" evidence="1">
    <location>
        <begin position="101"/>
        <end position="123"/>
    </location>
</feature>